<reference evidence="1 2" key="1">
    <citation type="submission" date="2018-10" db="EMBL/GenBank/DDBJ databases">
        <title>Kocuria sp. M5W7-7, whole genome shotgun sequence.</title>
        <authorList>
            <person name="Tuo L."/>
        </authorList>
    </citation>
    <scope>NUCLEOTIDE SEQUENCE [LARGE SCALE GENOMIC DNA]</scope>
    <source>
        <strain evidence="1 2">M5W7-7</strain>
    </source>
</reference>
<protein>
    <submittedName>
        <fullName evidence="1">Uncharacterized protein</fullName>
    </submittedName>
</protein>
<sequence>MVVFLSVLRQVGVVQVVNRDDQPDVAGGAGVHEFLDLIRSAVFEAEVEVDDFRRGFEMTELVRFQIRVRLPLAECGFRRSWRGDDSKVFALRQDRADVGVIRRDGCHLEGVAFMARGGAHLASFPEASRARTGPSARR</sequence>
<organism evidence="1 2">
    <name type="scientific">Kocuria soli</name>
    <dbReference type="NCBI Taxonomy" id="2485125"/>
    <lineage>
        <taxon>Bacteria</taxon>
        <taxon>Bacillati</taxon>
        <taxon>Actinomycetota</taxon>
        <taxon>Actinomycetes</taxon>
        <taxon>Micrococcales</taxon>
        <taxon>Micrococcaceae</taxon>
        <taxon>Kocuria</taxon>
    </lineage>
</organism>
<keyword evidence="2" id="KW-1185">Reference proteome</keyword>
<dbReference type="Proteomes" id="UP000270616">
    <property type="component" value="Unassembled WGS sequence"/>
</dbReference>
<evidence type="ECO:0000313" key="2">
    <source>
        <dbReference type="Proteomes" id="UP000270616"/>
    </source>
</evidence>
<evidence type="ECO:0000313" key="1">
    <source>
        <dbReference type="EMBL" id="ROZ62196.1"/>
    </source>
</evidence>
<dbReference type="AlphaFoldDB" id="A0A3N4A1R1"/>
<name>A0A3N4A1R1_9MICC</name>
<gene>
    <name evidence="1" type="ORF">EDL96_10940</name>
</gene>
<comment type="caution">
    <text evidence="1">The sequence shown here is derived from an EMBL/GenBank/DDBJ whole genome shotgun (WGS) entry which is preliminary data.</text>
</comment>
<proteinExistence type="predicted"/>
<accession>A0A3N4A1R1</accession>
<dbReference type="EMBL" id="RKMF01000014">
    <property type="protein sequence ID" value="ROZ62196.1"/>
    <property type="molecule type" value="Genomic_DNA"/>
</dbReference>